<feature type="region of interest" description="Disordered" evidence="1">
    <location>
        <begin position="377"/>
        <end position="397"/>
    </location>
</feature>
<sequence length="998" mass="110842">MVLTQGFKVDLPFKMNLQYFAKVGFIPEEEPIKDALTDDPLMKQILEANNAIALLAIKRSLANTLLTEVDRQIYYEALHAKCRSEFGYYDVEQAARREKEEAESKPNLGFTVENAQVTVATDGAEPVVGAITDSTGESVDVCLSKAVAVVDEAGKTSGWYKQIVAKVDAINSNMRLYPRSTYEPALNKLKSAGFPYAGEHPHPRSYRATNGQTMFESKIPNQCVKFRDAYIDDLGYVWAEYKTIDTDMGKQVQAMLDEDLPIGFSNRMTGLMVPIKLHGKTVKVPKSLDIKTWDVLLNPAESEAYHSPIALTDSAICEILDSLKEEETLNFLTMTLSELKAWKKQNTDHIDMALCDQAIELKENAEKTAAITDELEGLRKDKQEREQREESERKKATAQQALTDAIAALPYDKQVKDGLLQKGAAIMDASEVASFIETEKAFVDAIQIDSQKQSLGVPSGRAAIVNQEVQVGNSAQPWVPVVDNLMSAFDDQFRAKDRNFRVDENLRKGNLAILDRILGKMERENHHEYQTFMHSLTDAAQDITDGVIQDSAATSTGDLAQIPVVSLAFMRQMFQDLKFAQLTMAESFSGTTYKIPVEFQTEDLYSQDDFGGIGEFDGIPTEGVETFLLEFGADWLKRATKISKEAQVELQSGPFNYDAVARNLASINARMSRNIDQRTSTEMLSVSDEHLAVVVKDEAVSDPEFHAAVKGGNVPFSSNATFVVDLLCGQQSGKLADFRSPIVRPRTKVWLDVQGKKQSSKINDVVVTVGGKTLVRGQWDHIKGMVVNGEYGVDFENAKVYFTSDSGVSDTKKPMINSYSYATNVSYFDLTVPAGVDPAKYYNRLLELVTDQKAYMGSAPRYVTPDFLLGSLNAMSPIKKAEIFYRYASPNGTNLLQGDMYFATRENIQLGEHNAPWVAGDSRLLLGKTNATRMGIGSPLEMEGPFPYMNPDSNRITSAKLYYATQQIAINTPLVIDKSGMAYHPPYRTIKLFNSKQG</sequence>
<proteinExistence type="predicted"/>
<dbReference type="Proteomes" id="UP001077662">
    <property type="component" value="Unassembled WGS sequence"/>
</dbReference>
<evidence type="ECO:0000256" key="1">
    <source>
        <dbReference type="SAM" id="MobiDB-lite"/>
    </source>
</evidence>
<protein>
    <submittedName>
        <fullName evidence="2">Uncharacterized protein</fullName>
    </submittedName>
</protein>
<evidence type="ECO:0000313" key="3">
    <source>
        <dbReference type="Proteomes" id="UP001077662"/>
    </source>
</evidence>
<accession>A0AAP3DEL9</accession>
<dbReference type="AlphaFoldDB" id="A0AAP3DEL9"/>
<feature type="compositionally biased region" description="Basic and acidic residues" evidence="1">
    <location>
        <begin position="377"/>
        <end position="395"/>
    </location>
</feature>
<dbReference type="EMBL" id="JAPTNE010000007">
    <property type="protein sequence ID" value="MCZ0806638.1"/>
    <property type="molecule type" value="Genomic_DNA"/>
</dbReference>
<name>A0AAP3DEL9_BRELA</name>
<organism evidence="2 3">
    <name type="scientific">Brevibacillus laterosporus</name>
    <name type="common">Bacillus laterosporus</name>
    <dbReference type="NCBI Taxonomy" id="1465"/>
    <lineage>
        <taxon>Bacteria</taxon>
        <taxon>Bacillati</taxon>
        <taxon>Bacillota</taxon>
        <taxon>Bacilli</taxon>
        <taxon>Bacillales</taxon>
        <taxon>Paenibacillaceae</taxon>
        <taxon>Brevibacillus</taxon>
    </lineage>
</organism>
<comment type="caution">
    <text evidence="2">The sequence shown here is derived from an EMBL/GenBank/DDBJ whole genome shotgun (WGS) entry which is preliminary data.</text>
</comment>
<dbReference type="RefSeq" id="WP_258433184.1">
    <property type="nucleotide sequence ID" value="NZ_JANSGW010000007.1"/>
</dbReference>
<reference evidence="2" key="1">
    <citation type="submission" date="2022-09" db="EMBL/GenBank/DDBJ databases">
        <title>Genome analysis and characterization of larvicidal activity of Brevibacillus strains.</title>
        <authorList>
            <person name="Patrusheva E.V."/>
            <person name="Izotova A.O."/>
            <person name="Toshchakov S.V."/>
            <person name="Sineoky S.P."/>
        </authorList>
    </citation>
    <scope>NUCLEOTIDE SEQUENCE</scope>
    <source>
        <strain evidence="2">VKPM_B-13247</strain>
    </source>
</reference>
<gene>
    <name evidence="2" type="ORF">O0554_06850</name>
</gene>
<evidence type="ECO:0000313" key="2">
    <source>
        <dbReference type="EMBL" id="MCZ0806638.1"/>
    </source>
</evidence>